<feature type="transmembrane region" description="Helical" evidence="1">
    <location>
        <begin position="52"/>
        <end position="70"/>
    </location>
</feature>
<evidence type="ECO:0000313" key="2">
    <source>
        <dbReference type="EMBL" id="SNV51594.1"/>
    </source>
</evidence>
<gene>
    <name evidence="2" type="ORF">SAMEA4412673_02464</name>
</gene>
<keyword evidence="1" id="KW-0812">Transmembrane</keyword>
<dbReference type="Proteomes" id="UP000215355">
    <property type="component" value="Chromosome 1"/>
</dbReference>
<proteinExistence type="predicted"/>
<dbReference type="EMBL" id="LT906468">
    <property type="protein sequence ID" value="SNV51594.1"/>
    <property type="molecule type" value="Genomic_DNA"/>
</dbReference>
<protein>
    <submittedName>
        <fullName evidence="2">Uncharacterized protein</fullName>
    </submittedName>
</protein>
<evidence type="ECO:0000313" key="3">
    <source>
        <dbReference type="Proteomes" id="UP000215355"/>
    </source>
</evidence>
<dbReference type="AlphaFoldDB" id="A0AAJ4XCA6"/>
<dbReference type="KEGG" id="smiz:4412673_02464"/>
<dbReference type="RefSeq" id="WP_197700936.1">
    <property type="nucleotide sequence ID" value="NZ_CP158798.1"/>
</dbReference>
<reference evidence="2 3" key="1">
    <citation type="submission" date="2017-06" db="EMBL/GenBank/DDBJ databases">
        <authorList>
            <consortium name="Pathogen Informatics"/>
        </authorList>
    </citation>
    <scope>NUCLEOTIDE SEQUENCE [LARGE SCALE GENOMIC DNA]</scope>
    <source>
        <strain evidence="2 3">NCTC12149</strain>
    </source>
</reference>
<evidence type="ECO:0000256" key="1">
    <source>
        <dbReference type="SAM" id="Phobius"/>
    </source>
</evidence>
<feature type="transmembrane region" description="Helical" evidence="1">
    <location>
        <begin position="26"/>
        <end position="45"/>
    </location>
</feature>
<sequence>MEDQMKNPDLREKEMTNRFEECKTRLSSKHFICAALTVMGLSIFFKCKGHKHIALFLGQWVSPILIMGLYNKLVKIHGND</sequence>
<keyword evidence="1" id="KW-0472">Membrane</keyword>
<accession>A0AAJ4XCA6</accession>
<organism evidence="2 3">
    <name type="scientific">Sphingobacterium mizutaii</name>
    <dbReference type="NCBI Taxonomy" id="1010"/>
    <lineage>
        <taxon>Bacteria</taxon>
        <taxon>Pseudomonadati</taxon>
        <taxon>Bacteroidota</taxon>
        <taxon>Sphingobacteriia</taxon>
        <taxon>Sphingobacteriales</taxon>
        <taxon>Sphingobacteriaceae</taxon>
        <taxon>Sphingobacterium</taxon>
    </lineage>
</organism>
<keyword evidence="1" id="KW-1133">Transmembrane helix</keyword>
<name>A0AAJ4XCA6_9SPHI</name>